<evidence type="ECO:0000313" key="1">
    <source>
        <dbReference type="EMBL" id="KAF2471538.1"/>
    </source>
</evidence>
<name>A0ACB6QWZ5_9PLEO</name>
<keyword evidence="2" id="KW-1185">Reference proteome</keyword>
<dbReference type="Proteomes" id="UP000799755">
    <property type="component" value="Unassembled WGS sequence"/>
</dbReference>
<comment type="caution">
    <text evidence="1">The sequence shown here is derived from an EMBL/GenBank/DDBJ whole genome shotgun (WGS) entry which is preliminary data.</text>
</comment>
<proteinExistence type="predicted"/>
<protein>
    <submittedName>
        <fullName evidence="1">Uncharacterized protein</fullName>
    </submittedName>
</protein>
<accession>A0ACB6QWZ5</accession>
<sequence>MPPAPSHRPFRVPAHSIPYVSSLRFASVILPFLHWTALAAEYNSRRARLKPRSESQGAASFKSRCKASSSSFALYFSGSRKPIFKWVDRYSNPSGTAISAHYGYRIMLISATTLN</sequence>
<organism evidence="1 2">
    <name type="scientific">Lindgomyces ingoldianus</name>
    <dbReference type="NCBI Taxonomy" id="673940"/>
    <lineage>
        <taxon>Eukaryota</taxon>
        <taxon>Fungi</taxon>
        <taxon>Dikarya</taxon>
        <taxon>Ascomycota</taxon>
        <taxon>Pezizomycotina</taxon>
        <taxon>Dothideomycetes</taxon>
        <taxon>Pleosporomycetidae</taxon>
        <taxon>Pleosporales</taxon>
        <taxon>Lindgomycetaceae</taxon>
        <taxon>Lindgomyces</taxon>
    </lineage>
</organism>
<dbReference type="EMBL" id="MU003504">
    <property type="protein sequence ID" value="KAF2471538.1"/>
    <property type="molecule type" value="Genomic_DNA"/>
</dbReference>
<evidence type="ECO:0000313" key="2">
    <source>
        <dbReference type="Proteomes" id="UP000799755"/>
    </source>
</evidence>
<gene>
    <name evidence="1" type="ORF">BDR25DRAFT_20893</name>
</gene>
<reference evidence="1" key="1">
    <citation type="journal article" date="2020" name="Stud. Mycol.">
        <title>101 Dothideomycetes genomes: a test case for predicting lifestyles and emergence of pathogens.</title>
        <authorList>
            <person name="Haridas S."/>
            <person name="Albert R."/>
            <person name="Binder M."/>
            <person name="Bloem J."/>
            <person name="Labutti K."/>
            <person name="Salamov A."/>
            <person name="Andreopoulos B."/>
            <person name="Baker S."/>
            <person name="Barry K."/>
            <person name="Bills G."/>
            <person name="Bluhm B."/>
            <person name="Cannon C."/>
            <person name="Castanera R."/>
            <person name="Culley D."/>
            <person name="Daum C."/>
            <person name="Ezra D."/>
            <person name="Gonzalez J."/>
            <person name="Henrissat B."/>
            <person name="Kuo A."/>
            <person name="Liang C."/>
            <person name="Lipzen A."/>
            <person name="Lutzoni F."/>
            <person name="Magnuson J."/>
            <person name="Mondo S."/>
            <person name="Nolan M."/>
            <person name="Ohm R."/>
            <person name="Pangilinan J."/>
            <person name="Park H.-J."/>
            <person name="Ramirez L."/>
            <person name="Alfaro M."/>
            <person name="Sun H."/>
            <person name="Tritt A."/>
            <person name="Yoshinaga Y."/>
            <person name="Zwiers L.-H."/>
            <person name="Turgeon B."/>
            <person name="Goodwin S."/>
            <person name="Spatafora J."/>
            <person name="Crous P."/>
            <person name="Grigoriev I."/>
        </authorList>
    </citation>
    <scope>NUCLEOTIDE SEQUENCE</scope>
    <source>
        <strain evidence="1">ATCC 200398</strain>
    </source>
</reference>